<dbReference type="Proteomes" id="UP000239757">
    <property type="component" value="Unassembled WGS sequence"/>
</dbReference>
<protein>
    <submittedName>
        <fullName evidence="1">Uncharacterized protein</fullName>
    </submittedName>
</protein>
<evidence type="ECO:0000313" key="1">
    <source>
        <dbReference type="EMBL" id="PPR90435.1"/>
    </source>
</evidence>
<proteinExistence type="predicted"/>
<reference evidence="1 2" key="1">
    <citation type="submission" date="2015-01" db="EMBL/GenBank/DDBJ databases">
        <title>Genome of allotetraploid Gossypium barbadense reveals genomic plasticity and fiber elongation in cotton evolution.</title>
        <authorList>
            <person name="Chen X."/>
            <person name="Liu X."/>
            <person name="Zhao B."/>
            <person name="Zheng H."/>
            <person name="Hu Y."/>
            <person name="Lu G."/>
            <person name="Yang C."/>
            <person name="Chen J."/>
            <person name="Shan C."/>
            <person name="Zhang L."/>
            <person name="Zhou Y."/>
            <person name="Wang L."/>
            <person name="Guo W."/>
            <person name="Bai Y."/>
            <person name="Ruan J."/>
            <person name="Shangguan X."/>
            <person name="Mao Y."/>
            <person name="Jiang J."/>
            <person name="Zhu Y."/>
            <person name="Lei J."/>
            <person name="Kang H."/>
            <person name="Chen S."/>
            <person name="He X."/>
            <person name="Wang R."/>
            <person name="Wang Y."/>
            <person name="Chen J."/>
            <person name="Wang L."/>
            <person name="Yu S."/>
            <person name="Wang B."/>
            <person name="Wei J."/>
            <person name="Song S."/>
            <person name="Lu X."/>
            <person name="Gao Z."/>
            <person name="Gu W."/>
            <person name="Deng X."/>
            <person name="Ma D."/>
            <person name="Wang S."/>
            <person name="Liang W."/>
            <person name="Fang L."/>
            <person name="Cai C."/>
            <person name="Zhu X."/>
            <person name="Zhou B."/>
            <person name="Zhang Y."/>
            <person name="Chen Z."/>
            <person name="Xu S."/>
            <person name="Zhu R."/>
            <person name="Wang S."/>
            <person name="Zhang T."/>
            <person name="Zhao G."/>
        </authorList>
    </citation>
    <scope>NUCLEOTIDE SEQUENCE [LARGE SCALE GENOMIC DNA]</scope>
    <source>
        <strain evidence="2">cv. Xinhai21</strain>
        <tissue evidence="1">Leaf</tissue>
    </source>
</reference>
<gene>
    <name evidence="1" type="ORF">GOBAR_AA30247</name>
</gene>
<accession>A0A2P5WH90</accession>
<name>A0A2P5WH90_GOSBA</name>
<evidence type="ECO:0000313" key="2">
    <source>
        <dbReference type="Proteomes" id="UP000239757"/>
    </source>
</evidence>
<sequence>MKHMISSIPLSKFGMDDMLVWQYDNSGVIVTEQVSWLARLNTESLQDWFLHFFTLPDSNVSIPDIELCVASYLRQCSSQPGSPALDAVSRRTQWLAPPTGLYKAAHVLTEQPVREVDGLVWIEEDPACLVHLLHLDRSGTGPS</sequence>
<organism evidence="1 2">
    <name type="scientific">Gossypium barbadense</name>
    <name type="common">Sea Island cotton</name>
    <name type="synonym">Hibiscus barbadensis</name>
    <dbReference type="NCBI Taxonomy" id="3634"/>
    <lineage>
        <taxon>Eukaryota</taxon>
        <taxon>Viridiplantae</taxon>
        <taxon>Streptophyta</taxon>
        <taxon>Embryophyta</taxon>
        <taxon>Tracheophyta</taxon>
        <taxon>Spermatophyta</taxon>
        <taxon>Magnoliopsida</taxon>
        <taxon>eudicotyledons</taxon>
        <taxon>Gunneridae</taxon>
        <taxon>Pentapetalae</taxon>
        <taxon>rosids</taxon>
        <taxon>malvids</taxon>
        <taxon>Malvales</taxon>
        <taxon>Malvaceae</taxon>
        <taxon>Malvoideae</taxon>
        <taxon>Gossypium</taxon>
    </lineage>
</organism>
<dbReference type="OrthoDB" id="10488730at2759"/>
<dbReference type="AlphaFoldDB" id="A0A2P5WH90"/>
<dbReference type="EMBL" id="KZ667626">
    <property type="protein sequence ID" value="PPR90435.1"/>
    <property type="molecule type" value="Genomic_DNA"/>
</dbReference>